<keyword evidence="5" id="KW-1185">Reference proteome</keyword>
<reference evidence="3 4" key="1">
    <citation type="submission" date="2017-09" db="EMBL/GenBank/DDBJ databases">
        <authorList>
            <person name="Ehlers B."/>
            <person name="Leendertz F.H."/>
        </authorList>
    </citation>
    <scope>NUCLEOTIDE SEQUENCE [LARGE SCALE GENOMIC DNA]</scope>
    <source>
        <strain evidence="3 4">CGMCC 1.12662</strain>
    </source>
</reference>
<dbReference type="PANTHER" id="PTHR43245">
    <property type="entry name" value="BIFUNCTIONAL POLYMYXIN RESISTANCE PROTEIN ARNA"/>
    <property type="match status" value="1"/>
</dbReference>
<reference evidence="2 5" key="2">
    <citation type="journal article" date="2018" name="Int. J. Syst. Evol. Microbiol.">
        <title>Pseudooceanicola lipolyticus sp. nov., a marine alphaproteobacterium, reclassification of Oceanicola flagellatus as Pseudooceanicola flagellatus comb. nov. and emended description of the genus Pseudooceanicola.</title>
        <authorList>
            <person name="Huang M.-M."/>
            <person name="Guo L.-L."/>
            <person name="Wu Y.-H."/>
            <person name="Lai Q.-L."/>
            <person name="Shao Z.-Z."/>
            <person name="Wang C.-S."/>
            <person name="Wu M."/>
            <person name="Xu X.-W."/>
        </authorList>
    </citation>
    <scope>NUCLEOTIDE SEQUENCE [LARGE SCALE GENOMIC DNA]</scope>
    <source>
        <strain evidence="2 5">Ar-45</strain>
    </source>
</reference>
<dbReference type="Proteomes" id="UP000231655">
    <property type="component" value="Unassembled WGS sequence"/>
</dbReference>
<organism evidence="3 4">
    <name type="scientific">Pseudooceanicola antarcticus</name>
    <dbReference type="NCBI Taxonomy" id="1247613"/>
    <lineage>
        <taxon>Bacteria</taxon>
        <taxon>Pseudomonadati</taxon>
        <taxon>Pseudomonadota</taxon>
        <taxon>Alphaproteobacteria</taxon>
        <taxon>Rhodobacterales</taxon>
        <taxon>Paracoccaceae</taxon>
        <taxon>Pseudooceanicola</taxon>
    </lineage>
</organism>
<evidence type="ECO:0000313" key="5">
    <source>
        <dbReference type="Proteomes" id="UP000231702"/>
    </source>
</evidence>
<name>A0A285J5H1_9RHOB</name>
<dbReference type="EMBL" id="OBEA01000006">
    <property type="protein sequence ID" value="SNY55524.1"/>
    <property type="molecule type" value="Genomic_DNA"/>
</dbReference>
<dbReference type="Proteomes" id="UP000231702">
    <property type="component" value="Unassembled WGS sequence"/>
</dbReference>
<sequence length="325" mass="36004">MTKKIALVLGATGGVGSAIARALLRHGWTVRGMARNLETARARGLAGVDWLRGDAMQAQDVARAAEGVALIVHAVNPPNYRNWDKLVLPMIDNTIAAARANGARIMLPGTIYNFDPAEVSLIRSDSPQRPRSVKGRIRVKLEERLRAASANVPVLILRAGDFYGPDARSSWLSEAMVQKGKPVKRIINPARTCHTWAYLPDLAEATARLLEVPERLSDFEVLQFSGYDDPDGQQMAQALQRVVGHKVPVWRFPWWVVKLVAPFWRFGREMAEVAPHWHTPMRLDNSRLEVLIGPEPRTALDDSLRASLIDMGCLRPETLPAPQAA</sequence>
<dbReference type="RefSeq" id="WP_097146741.1">
    <property type="nucleotide sequence ID" value="NZ_OBEA01000006.1"/>
</dbReference>
<dbReference type="InterPro" id="IPR001509">
    <property type="entry name" value="Epimerase_deHydtase"/>
</dbReference>
<proteinExistence type="predicted"/>
<dbReference type="Pfam" id="PF01370">
    <property type="entry name" value="Epimerase"/>
    <property type="match status" value="1"/>
</dbReference>
<evidence type="ECO:0000313" key="4">
    <source>
        <dbReference type="Proteomes" id="UP000231655"/>
    </source>
</evidence>
<dbReference type="AlphaFoldDB" id="A0A285J5H1"/>
<dbReference type="OrthoDB" id="7170465at2"/>
<evidence type="ECO:0000313" key="2">
    <source>
        <dbReference type="EMBL" id="PJE26854.1"/>
    </source>
</evidence>
<evidence type="ECO:0000313" key="3">
    <source>
        <dbReference type="EMBL" id="SNY55524.1"/>
    </source>
</evidence>
<feature type="domain" description="NAD-dependent epimerase/dehydratase" evidence="1">
    <location>
        <begin position="6"/>
        <end position="216"/>
    </location>
</feature>
<dbReference type="Gene3D" id="3.40.50.720">
    <property type="entry name" value="NAD(P)-binding Rossmann-like Domain"/>
    <property type="match status" value="1"/>
</dbReference>
<accession>A0A285J5H1</accession>
<dbReference type="SUPFAM" id="SSF51735">
    <property type="entry name" value="NAD(P)-binding Rossmann-fold domains"/>
    <property type="match status" value="1"/>
</dbReference>
<dbReference type="PANTHER" id="PTHR43245:SF13">
    <property type="entry name" value="UDP-D-APIOSE_UDP-D-XYLOSE SYNTHASE 2"/>
    <property type="match status" value="1"/>
</dbReference>
<dbReference type="EMBL" id="PGTD01000018">
    <property type="protein sequence ID" value="PJE26854.1"/>
    <property type="molecule type" value="Genomic_DNA"/>
</dbReference>
<protein>
    <submittedName>
        <fullName evidence="2 3">Epimerase</fullName>
    </submittedName>
</protein>
<dbReference type="InterPro" id="IPR036291">
    <property type="entry name" value="NAD(P)-bd_dom_sf"/>
</dbReference>
<dbReference type="InterPro" id="IPR050177">
    <property type="entry name" value="Lipid_A_modif_metabolic_enz"/>
</dbReference>
<evidence type="ECO:0000259" key="1">
    <source>
        <dbReference type="Pfam" id="PF01370"/>
    </source>
</evidence>
<gene>
    <name evidence="2" type="ORF">CVM39_16085</name>
    <name evidence="3" type="ORF">SAMN06297129_3029</name>
</gene>